<keyword evidence="3" id="KW-1185">Reference proteome</keyword>
<name>A0ABV1UMY1_9ACTN</name>
<feature type="region of interest" description="Disordered" evidence="1">
    <location>
        <begin position="1"/>
        <end position="23"/>
    </location>
</feature>
<sequence length="51" mass="5560">MPYPQVITRRPLDATGTGMPGSAVTSMRAELSTFGSYFPEHSDEYAHTQAV</sequence>
<comment type="caution">
    <text evidence="2">The sequence shown here is derived from an EMBL/GenBank/DDBJ whole genome shotgun (WGS) entry which is preliminary data.</text>
</comment>
<evidence type="ECO:0000313" key="3">
    <source>
        <dbReference type="Proteomes" id="UP001445472"/>
    </source>
</evidence>
<accession>A0ABV1UMY1</accession>
<reference evidence="2 3" key="1">
    <citation type="submission" date="2024-06" db="EMBL/GenBank/DDBJ databases">
        <title>The Natural Products Discovery Center: Release of the First 8490 Sequenced Strains for Exploring Actinobacteria Biosynthetic Diversity.</title>
        <authorList>
            <person name="Kalkreuter E."/>
            <person name="Kautsar S.A."/>
            <person name="Yang D."/>
            <person name="Bader C.D."/>
            <person name="Teijaro C.N."/>
            <person name="Fluegel L."/>
            <person name="Davis C.M."/>
            <person name="Simpson J.R."/>
            <person name="Lauterbach L."/>
            <person name="Steele A.D."/>
            <person name="Gui C."/>
            <person name="Meng S."/>
            <person name="Li G."/>
            <person name="Viehrig K."/>
            <person name="Ye F."/>
            <person name="Su P."/>
            <person name="Kiefer A.F."/>
            <person name="Nichols A."/>
            <person name="Cepeda A.J."/>
            <person name="Yan W."/>
            <person name="Fan B."/>
            <person name="Jiang Y."/>
            <person name="Adhikari A."/>
            <person name="Zheng C.-J."/>
            <person name="Schuster L."/>
            <person name="Cowan T.M."/>
            <person name="Smanski M.J."/>
            <person name="Chevrette M.G."/>
            <person name="De Carvalho L.P.S."/>
            <person name="Shen B."/>
        </authorList>
    </citation>
    <scope>NUCLEOTIDE SEQUENCE [LARGE SCALE GENOMIC DNA]</scope>
    <source>
        <strain evidence="2 3">NPDC000837</strain>
    </source>
</reference>
<protein>
    <submittedName>
        <fullName evidence="2">Uncharacterized protein</fullName>
    </submittedName>
</protein>
<dbReference type="Proteomes" id="UP001445472">
    <property type="component" value="Unassembled WGS sequence"/>
</dbReference>
<proteinExistence type="predicted"/>
<dbReference type="RefSeq" id="WP_351974623.1">
    <property type="nucleotide sequence ID" value="NZ_JBEPBX010000001.1"/>
</dbReference>
<gene>
    <name evidence="2" type="ORF">ABT276_01825</name>
</gene>
<evidence type="ECO:0000256" key="1">
    <source>
        <dbReference type="SAM" id="MobiDB-lite"/>
    </source>
</evidence>
<organism evidence="2 3">
    <name type="scientific">Streptomyces xantholiticus</name>
    <dbReference type="NCBI Taxonomy" id="68285"/>
    <lineage>
        <taxon>Bacteria</taxon>
        <taxon>Bacillati</taxon>
        <taxon>Actinomycetota</taxon>
        <taxon>Actinomycetes</taxon>
        <taxon>Kitasatosporales</taxon>
        <taxon>Streptomycetaceae</taxon>
        <taxon>Streptomyces</taxon>
    </lineage>
</organism>
<dbReference type="EMBL" id="JBEPBX010000001">
    <property type="protein sequence ID" value="MER6612158.1"/>
    <property type="molecule type" value="Genomic_DNA"/>
</dbReference>
<evidence type="ECO:0000313" key="2">
    <source>
        <dbReference type="EMBL" id="MER6612158.1"/>
    </source>
</evidence>